<gene>
    <name evidence="1" type="ORF">ACIBG2_06080</name>
</gene>
<name>A0ABW7YM00_9ACTN</name>
<reference evidence="1 2" key="1">
    <citation type="submission" date="2024-10" db="EMBL/GenBank/DDBJ databases">
        <title>The Natural Products Discovery Center: Release of the First 8490 Sequenced Strains for Exploring Actinobacteria Biosynthetic Diversity.</title>
        <authorList>
            <person name="Kalkreuter E."/>
            <person name="Kautsar S.A."/>
            <person name="Yang D."/>
            <person name="Bader C.D."/>
            <person name="Teijaro C.N."/>
            <person name="Fluegel L."/>
            <person name="Davis C.M."/>
            <person name="Simpson J.R."/>
            <person name="Lauterbach L."/>
            <person name="Steele A.D."/>
            <person name="Gui C."/>
            <person name="Meng S."/>
            <person name="Li G."/>
            <person name="Viehrig K."/>
            <person name="Ye F."/>
            <person name="Su P."/>
            <person name="Kiefer A.F."/>
            <person name="Nichols A."/>
            <person name="Cepeda A.J."/>
            <person name="Yan W."/>
            <person name="Fan B."/>
            <person name="Jiang Y."/>
            <person name="Adhikari A."/>
            <person name="Zheng C.-J."/>
            <person name="Schuster L."/>
            <person name="Cowan T.M."/>
            <person name="Smanski M.J."/>
            <person name="Chevrette M.G."/>
            <person name="De Carvalho L.P.S."/>
            <person name="Shen B."/>
        </authorList>
    </citation>
    <scope>NUCLEOTIDE SEQUENCE [LARGE SCALE GENOMIC DNA]</scope>
    <source>
        <strain evidence="1 2">NPDC050545</strain>
    </source>
</reference>
<evidence type="ECO:0000313" key="1">
    <source>
        <dbReference type="EMBL" id="MFI6496928.1"/>
    </source>
</evidence>
<dbReference type="EMBL" id="JBITGY010000002">
    <property type="protein sequence ID" value="MFI6496928.1"/>
    <property type="molecule type" value="Genomic_DNA"/>
</dbReference>
<sequence length="72" mass="8649">MSRTDNTMPYRIQREDRPAWTHFMHYGGSFAGIGEFARYYEKRERQRTRLALLRGGEPEPTRPRGQAKHDFY</sequence>
<accession>A0ABW7YM00</accession>
<protein>
    <submittedName>
        <fullName evidence="1">Uncharacterized protein</fullName>
    </submittedName>
</protein>
<evidence type="ECO:0000313" key="2">
    <source>
        <dbReference type="Proteomes" id="UP001612741"/>
    </source>
</evidence>
<dbReference type="Proteomes" id="UP001612741">
    <property type="component" value="Unassembled WGS sequence"/>
</dbReference>
<dbReference type="RefSeq" id="WP_397079435.1">
    <property type="nucleotide sequence ID" value="NZ_JBITGY010000002.1"/>
</dbReference>
<keyword evidence="2" id="KW-1185">Reference proteome</keyword>
<organism evidence="1 2">
    <name type="scientific">Nonomuraea typhae</name>
    <dbReference type="NCBI Taxonomy" id="2603600"/>
    <lineage>
        <taxon>Bacteria</taxon>
        <taxon>Bacillati</taxon>
        <taxon>Actinomycetota</taxon>
        <taxon>Actinomycetes</taxon>
        <taxon>Streptosporangiales</taxon>
        <taxon>Streptosporangiaceae</taxon>
        <taxon>Nonomuraea</taxon>
    </lineage>
</organism>
<comment type="caution">
    <text evidence="1">The sequence shown here is derived from an EMBL/GenBank/DDBJ whole genome shotgun (WGS) entry which is preliminary data.</text>
</comment>
<proteinExistence type="predicted"/>